<evidence type="ECO:0000313" key="2">
    <source>
        <dbReference type="EMBL" id="CAB4927413.1"/>
    </source>
</evidence>
<gene>
    <name evidence="1" type="ORF">UFOPK1827_00628</name>
    <name evidence="2" type="ORF">UFOPK3708_00632</name>
</gene>
<dbReference type="EMBL" id="CAEZUO010000020">
    <property type="protein sequence ID" value="CAB4601427.1"/>
    <property type="molecule type" value="Genomic_DNA"/>
</dbReference>
<accession>A0A6J6GJM3</accession>
<organism evidence="1">
    <name type="scientific">freshwater metagenome</name>
    <dbReference type="NCBI Taxonomy" id="449393"/>
    <lineage>
        <taxon>unclassified sequences</taxon>
        <taxon>metagenomes</taxon>
        <taxon>ecological metagenomes</taxon>
    </lineage>
</organism>
<dbReference type="EMBL" id="CAFBNA010000025">
    <property type="protein sequence ID" value="CAB4927413.1"/>
    <property type="molecule type" value="Genomic_DNA"/>
</dbReference>
<reference evidence="1" key="1">
    <citation type="submission" date="2020-05" db="EMBL/GenBank/DDBJ databases">
        <authorList>
            <person name="Chiriac C."/>
            <person name="Salcher M."/>
            <person name="Ghai R."/>
            <person name="Kavagutti S V."/>
        </authorList>
    </citation>
    <scope>NUCLEOTIDE SEQUENCE</scope>
</reference>
<dbReference type="AlphaFoldDB" id="A0A6J6GJM3"/>
<protein>
    <submittedName>
        <fullName evidence="1">Unannotated protein</fullName>
    </submittedName>
</protein>
<evidence type="ECO:0000313" key="1">
    <source>
        <dbReference type="EMBL" id="CAB4601427.1"/>
    </source>
</evidence>
<name>A0A6J6GJM3_9ZZZZ</name>
<sequence>MENASCDPLRRAAHEALSVGLGFGILGFNRLQVKRREWERVSGMTLPSASEIATSMSTTLGAFASLVADRGRR</sequence>
<proteinExistence type="predicted"/>